<feature type="binding site" evidence="6">
    <location>
        <position position="197"/>
    </location>
    <ligand>
        <name>Mg(2+)</name>
        <dbReference type="ChEBI" id="CHEBI:18420"/>
        <label>1</label>
    </ligand>
</feature>
<sequence>MGPGPEPGPDHRQQLLTPAARARTVLGDAPDVLTVSSVNVNGIRAAAPKGLLAWLVATDADVVCLQEVRAHPEDLPAELLDTFARHGWHLTYAPCETARGRNGVAVLTRVPPDAVRIGFGGAEAAEFAGSGRYLEVDLDVGPSRLTVASLYLPNGTVDTPKQDEKDRFLAVFAPYLAERREKAAAEDREVLVCGDWNIAHTEADIRNWKGNLKNSGFLPHERAWLGEVFTGYVDVVRTLYPGVDGPYSWWSYRGRAFDNDAGWRIDYHVATPGLASRAESAVVERAASHGERWSDHAPVTVRYRTAPS</sequence>
<dbReference type="EMBL" id="JAAXKZ010000107">
    <property type="protein sequence ID" value="NMH94373.1"/>
    <property type="molecule type" value="Genomic_DNA"/>
</dbReference>
<comment type="caution">
    <text evidence="9">The sequence shown here is derived from an EMBL/GenBank/DDBJ whole genome shotgun (WGS) entry which is preliminary data.</text>
</comment>
<name>A0A848DPD3_9PSEU</name>
<evidence type="ECO:0000256" key="6">
    <source>
        <dbReference type="PIRSR" id="PIRSR604808-2"/>
    </source>
</evidence>
<comment type="cofactor">
    <cofactor evidence="6">
        <name>Mg(2+)</name>
        <dbReference type="ChEBI" id="CHEBI:18420"/>
    </cofactor>
    <cofactor evidence="6">
        <name>Mn(2+)</name>
        <dbReference type="ChEBI" id="CHEBI:29035"/>
    </cofactor>
    <text evidence="6">Probably binds two magnesium or manganese ions per subunit.</text>
</comment>
<gene>
    <name evidence="9" type="primary">xth</name>
    <name evidence="9" type="ORF">HF519_22890</name>
</gene>
<keyword evidence="4 6" id="KW-0460">Magnesium</keyword>
<dbReference type="SUPFAM" id="SSF56219">
    <property type="entry name" value="DNase I-like"/>
    <property type="match status" value="1"/>
</dbReference>
<feature type="active site" description="Proton donor/acceptor" evidence="5">
    <location>
        <position position="195"/>
    </location>
</feature>
<keyword evidence="6" id="KW-0464">Manganese</keyword>
<dbReference type="PROSITE" id="PS51435">
    <property type="entry name" value="AP_NUCLEASE_F1_4"/>
    <property type="match status" value="1"/>
</dbReference>
<dbReference type="CDD" id="cd10281">
    <property type="entry name" value="Nape_like_AP-endo"/>
    <property type="match status" value="1"/>
</dbReference>
<comment type="similarity">
    <text evidence="1">Belongs to the DNA repair enzymes AP/ExoA family.</text>
</comment>
<evidence type="ECO:0000256" key="1">
    <source>
        <dbReference type="ARBA" id="ARBA00007092"/>
    </source>
</evidence>
<accession>A0A848DPD3</accession>
<dbReference type="PANTHER" id="PTHR43250:SF2">
    <property type="entry name" value="EXODEOXYRIBONUCLEASE III"/>
    <property type="match status" value="1"/>
</dbReference>
<feature type="binding site" evidence="6">
    <location>
        <position position="195"/>
    </location>
    <ligand>
        <name>Mg(2+)</name>
        <dbReference type="ChEBI" id="CHEBI:18420"/>
        <label>1</label>
    </ligand>
</feature>
<dbReference type="GO" id="GO:0008311">
    <property type="term" value="F:double-stranded DNA 3'-5' DNA exonuclease activity"/>
    <property type="evidence" value="ECO:0007669"/>
    <property type="project" value="UniProtKB-EC"/>
</dbReference>
<feature type="active site" description="Proton acceptor" evidence="5">
    <location>
        <position position="296"/>
    </location>
</feature>
<dbReference type="PANTHER" id="PTHR43250">
    <property type="entry name" value="EXODEOXYRIBONUCLEASE III"/>
    <property type="match status" value="1"/>
</dbReference>
<dbReference type="NCBIfam" id="TIGR00195">
    <property type="entry name" value="exoDNase_III"/>
    <property type="match status" value="1"/>
</dbReference>
<feature type="site" description="Transition state stabilizer" evidence="7">
    <location>
        <position position="197"/>
    </location>
</feature>
<evidence type="ECO:0000313" key="10">
    <source>
        <dbReference type="Proteomes" id="UP000586918"/>
    </source>
</evidence>
<dbReference type="Pfam" id="PF03372">
    <property type="entry name" value="Exo_endo_phos"/>
    <property type="match status" value="1"/>
</dbReference>
<evidence type="ECO:0000256" key="2">
    <source>
        <dbReference type="ARBA" id="ARBA00022723"/>
    </source>
</evidence>
<evidence type="ECO:0000313" key="9">
    <source>
        <dbReference type="EMBL" id="NMH94373.1"/>
    </source>
</evidence>
<feature type="site" description="Interaction with DNA substrate" evidence="7">
    <location>
        <position position="296"/>
    </location>
</feature>
<proteinExistence type="inferred from homology"/>
<evidence type="ECO:0000259" key="8">
    <source>
        <dbReference type="Pfam" id="PF03372"/>
    </source>
</evidence>
<feature type="binding site" evidence="6">
    <location>
        <position position="67"/>
    </location>
    <ligand>
        <name>Mg(2+)</name>
        <dbReference type="ChEBI" id="CHEBI:18420"/>
        <label>1</label>
    </ligand>
</feature>
<feature type="site" description="Important for catalytic activity" evidence="7">
    <location>
        <position position="266"/>
    </location>
</feature>
<feature type="binding site" evidence="6">
    <location>
        <position position="295"/>
    </location>
    <ligand>
        <name>Mg(2+)</name>
        <dbReference type="ChEBI" id="CHEBI:18420"/>
        <label>1</label>
    </ligand>
</feature>
<feature type="domain" description="Endonuclease/exonuclease/phosphatase" evidence="8">
    <location>
        <begin position="37"/>
        <end position="296"/>
    </location>
</feature>
<dbReference type="InterPro" id="IPR036691">
    <property type="entry name" value="Endo/exonu/phosph_ase_sf"/>
</dbReference>
<keyword evidence="10" id="KW-1185">Reference proteome</keyword>
<dbReference type="GO" id="GO:0046872">
    <property type="term" value="F:metal ion binding"/>
    <property type="evidence" value="ECO:0007669"/>
    <property type="project" value="UniProtKB-KW"/>
</dbReference>
<feature type="binding site" evidence="6">
    <location>
        <position position="39"/>
    </location>
    <ligand>
        <name>Mg(2+)</name>
        <dbReference type="ChEBI" id="CHEBI:18420"/>
        <label>1</label>
    </ligand>
</feature>
<dbReference type="InterPro" id="IPR005135">
    <property type="entry name" value="Endo/exonuclease/phosphatase"/>
</dbReference>
<evidence type="ECO:0000256" key="5">
    <source>
        <dbReference type="PIRSR" id="PIRSR604808-1"/>
    </source>
</evidence>
<dbReference type="Proteomes" id="UP000586918">
    <property type="component" value="Unassembled WGS sequence"/>
</dbReference>
<feature type="binding site" evidence="6">
    <location>
        <position position="296"/>
    </location>
    <ligand>
        <name>Mg(2+)</name>
        <dbReference type="ChEBI" id="CHEBI:18420"/>
        <label>1</label>
    </ligand>
</feature>
<evidence type="ECO:0000256" key="4">
    <source>
        <dbReference type="ARBA" id="ARBA00022842"/>
    </source>
</evidence>
<dbReference type="AlphaFoldDB" id="A0A848DPD3"/>
<dbReference type="InterPro" id="IPR004808">
    <property type="entry name" value="AP_endonuc_1"/>
</dbReference>
<feature type="active site" evidence="5">
    <location>
        <position position="151"/>
    </location>
</feature>
<reference evidence="9 10" key="1">
    <citation type="submission" date="2020-04" db="EMBL/GenBank/DDBJ databases">
        <authorList>
            <person name="Klaysubun C."/>
            <person name="Duangmal K."/>
            <person name="Lipun K."/>
        </authorList>
    </citation>
    <scope>NUCLEOTIDE SEQUENCE [LARGE SCALE GENOMIC DNA]</scope>
    <source>
        <strain evidence="9 10">DSM 45300</strain>
    </source>
</reference>
<dbReference type="GO" id="GO:0006281">
    <property type="term" value="P:DNA repair"/>
    <property type="evidence" value="ECO:0007669"/>
    <property type="project" value="InterPro"/>
</dbReference>
<keyword evidence="3 9" id="KW-0378">Hydrolase</keyword>
<dbReference type="EC" id="3.1.11.2" evidence="9"/>
<dbReference type="Gene3D" id="3.60.10.10">
    <property type="entry name" value="Endonuclease/exonuclease/phosphatase"/>
    <property type="match status" value="1"/>
</dbReference>
<dbReference type="InterPro" id="IPR037493">
    <property type="entry name" value="ExoIII-like"/>
</dbReference>
<evidence type="ECO:0000256" key="3">
    <source>
        <dbReference type="ARBA" id="ARBA00022801"/>
    </source>
</evidence>
<keyword evidence="2 6" id="KW-0479">Metal-binding</keyword>
<dbReference type="NCBIfam" id="TIGR00633">
    <property type="entry name" value="xth"/>
    <property type="match status" value="1"/>
</dbReference>
<protein>
    <submittedName>
        <fullName evidence="9">Exodeoxyribonuclease III</fullName>
        <ecNumber evidence="9">3.1.11.2</ecNumber>
    </submittedName>
</protein>
<evidence type="ECO:0000256" key="7">
    <source>
        <dbReference type="PIRSR" id="PIRSR604808-3"/>
    </source>
</evidence>
<organism evidence="9 10">
    <name type="scientific">Pseudonocardia bannensis</name>
    <dbReference type="NCBI Taxonomy" id="630973"/>
    <lineage>
        <taxon>Bacteria</taxon>
        <taxon>Bacillati</taxon>
        <taxon>Actinomycetota</taxon>
        <taxon>Actinomycetes</taxon>
        <taxon>Pseudonocardiales</taxon>
        <taxon>Pseudonocardiaceae</taxon>
        <taxon>Pseudonocardia</taxon>
    </lineage>
</organism>